<evidence type="ECO:0000313" key="3">
    <source>
        <dbReference type="Proteomes" id="UP000031675"/>
    </source>
</evidence>
<gene>
    <name evidence="2" type="ORF">LP52_11735</name>
</gene>
<dbReference type="SUPFAM" id="SSF88697">
    <property type="entry name" value="PUA domain-like"/>
    <property type="match status" value="1"/>
</dbReference>
<dbReference type="InterPro" id="IPR046336">
    <property type="entry name" value="Lon_prtase_N_sf"/>
</dbReference>
<dbReference type="InterPro" id="IPR015947">
    <property type="entry name" value="PUA-like_sf"/>
</dbReference>
<dbReference type="PANTHER" id="PTHR46732">
    <property type="entry name" value="ATP-DEPENDENT PROTEASE LA (LON) DOMAIN PROTEIN"/>
    <property type="match status" value="1"/>
</dbReference>
<reference evidence="3" key="1">
    <citation type="journal article" date="2015" name="Chem. Biol.">
        <title>Structure, bioactivity, and resistance mechanism of streptomonomicin, an unusual lasso Peptide from an understudied halophilic actinomycete.</title>
        <authorList>
            <person name="Metelev M."/>
            <person name="Tietz J.I."/>
            <person name="Melby J.O."/>
            <person name="Blair P.M."/>
            <person name="Zhu L."/>
            <person name="Livnat I."/>
            <person name="Severinov K."/>
            <person name="Mitchell D.A."/>
        </authorList>
    </citation>
    <scope>NUCLEOTIDE SEQUENCE [LARGE SCALE GENOMIC DNA]</scope>
    <source>
        <strain evidence="3">YIM 90003</strain>
    </source>
</reference>
<evidence type="ECO:0000313" key="2">
    <source>
        <dbReference type="EMBL" id="KIH98628.1"/>
    </source>
</evidence>
<feature type="domain" description="Lon N-terminal" evidence="1">
    <location>
        <begin position="1"/>
        <end position="204"/>
    </location>
</feature>
<comment type="caution">
    <text evidence="2">The sequence shown here is derived from an EMBL/GenBank/DDBJ whole genome shotgun (WGS) entry which is preliminary data.</text>
</comment>
<dbReference type="Pfam" id="PF02190">
    <property type="entry name" value="LON_substr_bdg"/>
    <property type="match status" value="1"/>
</dbReference>
<evidence type="ECO:0000259" key="1">
    <source>
        <dbReference type="PROSITE" id="PS51787"/>
    </source>
</evidence>
<dbReference type="STRING" id="183763.LP52_11735"/>
<dbReference type="PANTHER" id="PTHR46732:SF8">
    <property type="entry name" value="ATP-DEPENDENT PROTEASE LA (LON) DOMAIN PROTEIN"/>
    <property type="match status" value="1"/>
</dbReference>
<dbReference type="RefSeq" id="WP_040273248.1">
    <property type="nucleotide sequence ID" value="NZ_JROO01000021.1"/>
</dbReference>
<dbReference type="OrthoDB" id="25394at2"/>
<protein>
    <submittedName>
        <fullName evidence="2">Peptidase S16</fullName>
    </submittedName>
</protein>
<organism evidence="2 3">
    <name type="scientific">Streptomonospora alba</name>
    <dbReference type="NCBI Taxonomy" id="183763"/>
    <lineage>
        <taxon>Bacteria</taxon>
        <taxon>Bacillati</taxon>
        <taxon>Actinomycetota</taxon>
        <taxon>Actinomycetes</taxon>
        <taxon>Streptosporangiales</taxon>
        <taxon>Nocardiopsidaceae</taxon>
        <taxon>Streptomonospora</taxon>
    </lineage>
</organism>
<accession>A0A0C2G5S6</accession>
<dbReference type="InterPro" id="IPR003111">
    <property type="entry name" value="Lon_prtase_N"/>
</dbReference>
<keyword evidence="3" id="KW-1185">Reference proteome</keyword>
<dbReference type="EMBL" id="JROO01000021">
    <property type="protein sequence ID" value="KIH98628.1"/>
    <property type="molecule type" value="Genomic_DNA"/>
</dbReference>
<dbReference type="Proteomes" id="UP000031675">
    <property type="component" value="Unassembled WGS sequence"/>
</dbReference>
<dbReference type="SMART" id="SM00464">
    <property type="entry name" value="LON"/>
    <property type="match status" value="1"/>
</dbReference>
<name>A0A0C2G5S6_9ACTN</name>
<dbReference type="AlphaFoldDB" id="A0A0C2G5S6"/>
<dbReference type="PROSITE" id="PS51787">
    <property type="entry name" value="LON_N"/>
    <property type="match status" value="1"/>
</dbReference>
<dbReference type="Gene3D" id="2.30.130.40">
    <property type="entry name" value="LON domain-like"/>
    <property type="match status" value="1"/>
</dbReference>
<proteinExistence type="predicted"/>
<dbReference type="Gene3D" id="1.20.58.1480">
    <property type="match status" value="1"/>
</dbReference>
<sequence length="226" mass="24689">MPHRLPLFPLNTVLFPGAPLPLRVFEERYRRLIGDVLDEPDDAGAGRFGVVGIELGHEVGEASAHQLAQVGCTAELRTARRHADGSFDVVIEGGSRFRLDAVAEPGDEHGYMRAETTFLPDEVGEGADDYAERVGRLFGVYCERLRGLGLTAEPQREFPSAPLPLSHAVAAAMLVDQADKQRLLEADHAAQRLQLVADLLRRENRVLASLPVLPAGRLLQTDVCLN</sequence>